<reference evidence="7 8" key="2">
    <citation type="journal article" date="2022" name="Mar. Drugs">
        <title>Bioassay-Guided Fractionation Leads to the Detection of Cholic Acid Generated by the Rare Thalassomonas sp.</title>
        <authorList>
            <person name="Pheiffer F."/>
            <person name="Schneider Y.K."/>
            <person name="Hansen E.H."/>
            <person name="Andersen J.H."/>
            <person name="Isaksson J."/>
            <person name="Busche T."/>
            <person name="R C."/>
            <person name="Kalinowski J."/>
            <person name="Zyl L.V."/>
            <person name="Trindade M."/>
        </authorList>
    </citation>
    <scope>NUCLEOTIDE SEQUENCE [LARGE SCALE GENOMIC DNA]</scope>
    <source>
        <strain evidence="7 8">XOM25</strain>
    </source>
</reference>
<dbReference type="SMART" id="SM00862">
    <property type="entry name" value="Trans_reg_C"/>
    <property type="match status" value="1"/>
</dbReference>
<dbReference type="GO" id="GO:0000160">
    <property type="term" value="P:phosphorelay signal transduction system"/>
    <property type="evidence" value="ECO:0007669"/>
    <property type="project" value="InterPro"/>
</dbReference>
<dbReference type="Gene3D" id="1.10.10.10">
    <property type="entry name" value="Winged helix-like DNA-binding domain superfamily/Winged helix DNA-binding domain"/>
    <property type="match status" value="1"/>
</dbReference>
<evidence type="ECO:0000256" key="3">
    <source>
        <dbReference type="PROSITE-ProRule" id="PRU01091"/>
    </source>
</evidence>
<dbReference type="GO" id="GO:0003677">
    <property type="term" value="F:DNA binding"/>
    <property type="evidence" value="ECO:0007669"/>
    <property type="project" value="UniProtKB-UniRule"/>
</dbReference>
<dbReference type="EMBL" id="CP059733">
    <property type="protein sequence ID" value="WDE03493.1"/>
    <property type="molecule type" value="Genomic_DNA"/>
</dbReference>
<keyword evidence="1 3" id="KW-0238">DNA-binding</keyword>
<dbReference type="GO" id="GO:0006355">
    <property type="term" value="P:regulation of DNA-templated transcription"/>
    <property type="evidence" value="ECO:0007669"/>
    <property type="project" value="InterPro"/>
</dbReference>
<feature type="compositionally biased region" description="Basic and acidic residues" evidence="4">
    <location>
        <begin position="129"/>
        <end position="139"/>
    </location>
</feature>
<proteinExistence type="predicted"/>
<evidence type="ECO:0000256" key="1">
    <source>
        <dbReference type="ARBA" id="ARBA00023125"/>
    </source>
</evidence>
<dbReference type="KEGG" id="tvd:SG34_019125"/>
<feature type="compositionally biased region" description="Polar residues" evidence="4">
    <location>
        <begin position="140"/>
        <end position="151"/>
    </location>
</feature>
<dbReference type="SUPFAM" id="SSF48452">
    <property type="entry name" value="TPR-like"/>
    <property type="match status" value="1"/>
</dbReference>
<accession>A0AAF0C7A7</accession>
<evidence type="ECO:0000259" key="6">
    <source>
        <dbReference type="PROSITE" id="PS51755"/>
    </source>
</evidence>
<feature type="region of interest" description="Disordered" evidence="4">
    <location>
        <begin position="124"/>
        <end position="164"/>
    </location>
</feature>
<feature type="repeat" description="TPR" evidence="2">
    <location>
        <begin position="482"/>
        <end position="515"/>
    </location>
</feature>
<dbReference type="Pfam" id="PF00486">
    <property type="entry name" value="Trans_reg_C"/>
    <property type="match status" value="1"/>
</dbReference>
<name>A0AAF0C7A7_9GAMM</name>
<dbReference type="Proteomes" id="UP000032352">
    <property type="component" value="Chromosome"/>
</dbReference>
<dbReference type="InterPro" id="IPR011990">
    <property type="entry name" value="TPR-like_helical_dom_sf"/>
</dbReference>
<organism evidence="7 8">
    <name type="scientific">Thalassomonas viridans</name>
    <dbReference type="NCBI Taxonomy" id="137584"/>
    <lineage>
        <taxon>Bacteria</taxon>
        <taxon>Pseudomonadati</taxon>
        <taxon>Pseudomonadota</taxon>
        <taxon>Gammaproteobacteria</taxon>
        <taxon>Alteromonadales</taxon>
        <taxon>Colwelliaceae</taxon>
        <taxon>Thalassomonas</taxon>
    </lineage>
</organism>
<dbReference type="InterPro" id="IPR001867">
    <property type="entry name" value="OmpR/PhoB-type_DNA-bd"/>
</dbReference>
<dbReference type="InterPro" id="IPR036388">
    <property type="entry name" value="WH-like_DNA-bd_sf"/>
</dbReference>
<dbReference type="RefSeq" id="WP_044841817.1">
    <property type="nucleotide sequence ID" value="NZ_CP059733.1"/>
</dbReference>
<feature type="transmembrane region" description="Helical" evidence="5">
    <location>
        <begin position="183"/>
        <end position="202"/>
    </location>
</feature>
<evidence type="ECO:0000313" key="7">
    <source>
        <dbReference type="EMBL" id="WDE03493.1"/>
    </source>
</evidence>
<dbReference type="InterPro" id="IPR016032">
    <property type="entry name" value="Sig_transdc_resp-reg_C-effctor"/>
</dbReference>
<gene>
    <name evidence="7" type="ORF">SG34_019125</name>
</gene>
<protein>
    <submittedName>
        <fullName evidence="7">Tetratricopeptide repeat protein</fullName>
    </submittedName>
</protein>
<keyword evidence="8" id="KW-1185">Reference proteome</keyword>
<evidence type="ECO:0000256" key="2">
    <source>
        <dbReference type="PROSITE-ProRule" id="PRU00339"/>
    </source>
</evidence>
<dbReference type="Gene3D" id="1.25.40.10">
    <property type="entry name" value="Tetratricopeptide repeat domain"/>
    <property type="match status" value="1"/>
</dbReference>
<dbReference type="PROSITE" id="PS51755">
    <property type="entry name" value="OMPR_PHOB"/>
    <property type="match status" value="1"/>
</dbReference>
<dbReference type="AlphaFoldDB" id="A0AAF0C7A7"/>
<keyword evidence="5" id="KW-1133">Transmembrane helix</keyword>
<keyword evidence="2" id="KW-0802">TPR repeat</keyword>
<feature type="domain" description="OmpR/PhoB-type" evidence="6">
    <location>
        <begin position="14"/>
        <end position="111"/>
    </location>
</feature>
<dbReference type="SUPFAM" id="SSF46894">
    <property type="entry name" value="C-terminal effector domain of the bipartite response regulators"/>
    <property type="match status" value="1"/>
</dbReference>
<evidence type="ECO:0000256" key="5">
    <source>
        <dbReference type="SAM" id="Phobius"/>
    </source>
</evidence>
<evidence type="ECO:0000256" key="4">
    <source>
        <dbReference type="SAM" id="MobiDB-lite"/>
    </source>
</evidence>
<evidence type="ECO:0000313" key="8">
    <source>
        <dbReference type="Proteomes" id="UP000032352"/>
    </source>
</evidence>
<dbReference type="InterPro" id="IPR019734">
    <property type="entry name" value="TPR_rpt"/>
</dbReference>
<keyword evidence="5" id="KW-0472">Membrane</keyword>
<dbReference type="Pfam" id="PF13424">
    <property type="entry name" value="TPR_12"/>
    <property type="match status" value="1"/>
</dbReference>
<keyword evidence="5" id="KW-0812">Transmembrane</keyword>
<sequence length="722" mass="82672">MSVSANKPLLRQNDTCYQINDTWIYNSATQVVIREEKETKLRAKTAEVLNLLILNQGNVVTAQCFFDHVWSGKYVGENVLKQSIKELRSCFADESKTLISTITKQGYKLSAKICQYQKDVNSQLPADNKANDKKPENKATEGSSAGESISPISPEAENSHGLLPLPRQTTFPIQAGMKKSLQLGWLLAIGGILSFILLYLKFSQLQTQHQQQQLRLKSLSAEKQFFQDTVFRYYNTPQNNKTLLKSVLDKSRVQISEFSGPGTTKQGMQQALYELYYHGGYYKEARVLIGRIEQDTEQVYGRHSSEYIETKFATIDTLLKLRRRQEAYDVARHTLELTQNYHPDDKLLLAKAHLFAGRGYLHCMEPFCVRRESMNDGEQHTRIALALYREELPDDAIEIADTLYLLNWFLLDGEEKVVLVQDAICIYQEKLGRLHEKTAAAMEELGRILVFFDQQWAWGERYLLDAYKIRSKLYPKNHPKMAETHGKLGEHYLMLGQYTQAMEHLHTAIEVSKLINGEGNDNHLEYLMFLARAHLYNGEAPVAKALVVKAFDIIENHKMTPALLITRALEVTRLRIEQSQGKNTLSRDELLANITSATDSYRASASVLKHEYQTRLLAAYPDTDTYEYLVDFRRLLENLNPKSRYLYRSDLHFLKQRALSLCDRLGSEFCRQLAMEFKLAKVIMPPELTSPAPEEANQQADMLAISAREKPVFRTLTVTGEP</sequence>
<reference evidence="7 8" key="1">
    <citation type="journal article" date="2015" name="Genome Announc.">
        <title>Draft Genome Sequences of Marine Isolates of Thalassomonas viridans and Thalassomonas actiniarum.</title>
        <authorList>
            <person name="Olonade I."/>
            <person name="van Zyl L.J."/>
            <person name="Trindade M."/>
        </authorList>
    </citation>
    <scope>NUCLEOTIDE SEQUENCE [LARGE SCALE GENOMIC DNA]</scope>
    <source>
        <strain evidence="7 8">XOM25</strain>
    </source>
</reference>
<feature type="DNA-binding region" description="OmpR/PhoB-type" evidence="3">
    <location>
        <begin position="14"/>
        <end position="111"/>
    </location>
</feature>
<dbReference type="PROSITE" id="PS50005">
    <property type="entry name" value="TPR"/>
    <property type="match status" value="1"/>
</dbReference>